<dbReference type="Gene3D" id="3.50.50.60">
    <property type="entry name" value="FAD/NAD(P)-binding domain"/>
    <property type="match status" value="2"/>
</dbReference>
<dbReference type="AlphaFoldDB" id="A0A1Q9LMT9"/>
<dbReference type="Proteomes" id="UP000186040">
    <property type="component" value="Unassembled WGS sequence"/>
</dbReference>
<dbReference type="InterPro" id="IPR023753">
    <property type="entry name" value="FAD/NAD-binding_dom"/>
</dbReference>
<dbReference type="PRINTS" id="PR00368">
    <property type="entry name" value="FADPNR"/>
</dbReference>
<dbReference type="PANTHER" id="PTHR43557:SF2">
    <property type="entry name" value="RIESKE DOMAIN-CONTAINING PROTEIN-RELATED"/>
    <property type="match status" value="1"/>
</dbReference>
<dbReference type="Pfam" id="PF14759">
    <property type="entry name" value="Reductase_C"/>
    <property type="match status" value="1"/>
</dbReference>
<protein>
    <submittedName>
        <fullName evidence="7">FAD-dependent oxidoreductase</fullName>
    </submittedName>
</protein>
<organism evidence="7 8">
    <name type="scientific">Actinokineospora bangkokensis</name>
    <dbReference type="NCBI Taxonomy" id="1193682"/>
    <lineage>
        <taxon>Bacteria</taxon>
        <taxon>Bacillati</taxon>
        <taxon>Actinomycetota</taxon>
        <taxon>Actinomycetes</taxon>
        <taxon>Pseudonocardiales</taxon>
        <taxon>Pseudonocardiaceae</taxon>
        <taxon>Actinokineospora</taxon>
    </lineage>
</organism>
<keyword evidence="3" id="KW-0274">FAD</keyword>
<dbReference type="InterPro" id="IPR016156">
    <property type="entry name" value="FAD/NAD-linked_Rdtase_dimer_sf"/>
</dbReference>
<dbReference type="InterPro" id="IPR036188">
    <property type="entry name" value="FAD/NAD-bd_sf"/>
</dbReference>
<evidence type="ECO:0000259" key="5">
    <source>
        <dbReference type="Pfam" id="PF07992"/>
    </source>
</evidence>
<comment type="cofactor">
    <cofactor evidence="1">
        <name>FAD</name>
        <dbReference type="ChEBI" id="CHEBI:57692"/>
    </cofactor>
</comment>
<dbReference type="OrthoDB" id="4475657at2"/>
<gene>
    <name evidence="7" type="ORF">BJP25_17640</name>
</gene>
<comment type="caution">
    <text evidence="7">The sequence shown here is derived from an EMBL/GenBank/DDBJ whole genome shotgun (WGS) entry which is preliminary data.</text>
</comment>
<dbReference type="Pfam" id="PF07992">
    <property type="entry name" value="Pyr_redox_2"/>
    <property type="match status" value="1"/>
</dbReference>
<accession>A0A1Q9LMT9</accession>
<dbReference type="SUPFAM" id="SSF55424">
    <property type="entry name" value="FAD/NAD-linked reductases, dimerisation (C-terminal) domain"/>
    <property type="match status" value="1"/>
</dbReference>
<name>A0A1Q9LMT9_9PSEU</name>
<dbReference type="RefSeq" id="WP_075975006.1">
    <property type="nucleotide sequence ID" value="NZ_MKQR01000011.1"/>
</dbReference>
<dbReference type="GO" id="GO:0016651">
    <property type="term" value="F:oxidoreductase activity, acting on NAD(P)H"/>
    <property type="evidence" value="ECO:0007669"/>
    <property type="project" value="TreeGrafter"/>
</dbReference>
<evidence type="ECO:0000256" key="1">
    <source>
        <dbReference type="ARBA" id="ARBA00001974"/>
    </source>
</evidence>
<proteinExistence type="predicted"/>
<feature type="domain" description="Reductase C-terminal" evidence="6">
    <location>
        <begin position="319"/>
        <end position="402"/>
    </location>
</feature>
<feature type="domain" description="FAD/NAD(P)-binding" evidence="5">
    <location>
        <begin position="5"/>
        <end position="299"/>
    </location>
</feature>
<dbReference type="InterPro" id="IPR028202">
    <property type="entry name" value="Reductase_C"/>
</dbReference>
<keyword evidence="4" id="KW-0560">Oxidoreductase</keyword>
<evidence type="ECO:0000256" key="4">
    <source>
        <dbReference type="ARBA" id="ARBA00023002"/>
    </source>
</evidence>
<sequence length="403" mass="42878">MTVNSIVIVGAGLAGAKTAEALRDKGYRGSITLVGDERRRPYERPPLSKDYLAGKAGFDDAYVHPEEWYAEHDVDLRLGTAATAIRRAEHQVELADGSTLDYDKLVLATGASPRPLAGAEPGAEGVHYLRRAEDADGIKALLEPDKHVVVVGAGWIGLEVAAAARQAGARVTVVESAELPLLAVLGREIAQVFADLHTEHGVDLRLGTKIEQITPGRKPSVVIGGERVEADAVVVGIGAAPNTRLAEEAGLAVDNGVLVDAALRTSDPDVLAVGDIANAEHPTLGGRVRVEHWANALNQPTTAAATLLGEDDAYDELPYFFTDQYDLGMEYTGHAGPDNRVVVRGDLGKREFIAFWTSGGRVIAAMNVNVWDVTEVFKALISQGTPVDADRLADQGRPLEDLV</sequence>
<dbReference type="EMBL" id="MKQR01000011">
    <property type="protein sequence ID" value="OLR93304.1"/>
    <property type="molecule type" value="Genomic_DNA"/>
</dbReference>
<dbReference type="SUPFAM" id="SSF51905">
    <property type="entry name" value="FAD/NAD(P)-binding domain"/>
    <property type="match status" value="2"/>
</dbReference>
<evidence type="ECO:0000256" key="2">
    <source>
        <dbReference type="ARBA" id="ARBA00022630"/>
    </source>
</evidence>
<evidence type="ECO:0000256" key="3">
    <source>
        <dbReference type="ARBA" id="ARBA00022827"/>
    </source>
</evidence>
<dbReference type="STRING" id="1193682.BJP25_17640"/>
<reference evidence="7 8" key="1">
    <citation type="submission" date="2016-10" db="EMBL/GenBank/DDBJ databases">
        <title>The Draft Genome Sequence of Actinokineospora bangkokensis 44EHWT reveals the biosynthetic pathway of antifungal compounds Thailandins with unusual extender unit butylmalonyl-CoA.</title>
        <authorList>
            <person name="Greule A."/>
            <person name="Intra B."/>
            <person name="Flemming S."/>
            <person name="Rommel M.G."/>
            <person name="Panbangred W."/>
            <person name="Bechthold A."/>
        </authorList>
    </citation>
    <scope>NUCLEOTIDE SEQUENCE [LARGE SCALE GENOMIC DNA]</scope>
    <source>
        <strain evidence="7 8">44EHW</strain>
    </source>
</reference>
<dbReference type="PANTHER" id="PTHR43557">
    <property type="entry name" value="APOPTOSIS-INDUCING FACTOR 1"/>
    <property type="match status" value="1"/>
</dbReference>
<keyword evidence="8" id="KW-1185">Reference proteome</keyword>
<dbReference type="Gene3D" id="3.30.390.30">
    <property type="match status" value="1"/>
</dbReference>
<dbReference type="PRINTS" id="PR00411">
    <property type="entry name" value="PNDRDTASEI"/>
</dbReference>
<evidence type="ECO:0000313" key="7">
    <source>
        <dbReference type="EMBL" id="OLR93304.1"/>
    </source>
</evidence>
<evidence type="ECO:0000259" key="6">
    <source>
        <dbReference type="Pfam" id="PF14759"/>
    </source>
</evidence>
<dbReference type="GO" id="GO:0005737">
    <property type="term" value="C:cytoplasm"/>
    <property type="evidence" value="ECO:0007669"/>
    <property type="project" value="TreeGrafter"/>
</dbReference>
<keyword evidence="2" id="KW-0285">Flavoprotein</keyword>
<evidence type="ECO:0000313" key="8">
    <source>
        <dbReference type="Proteomes" id="UP000186040"/>
    </source>
</evidence>
<dbReference type="InterPro" id="IPR050446">
    <property type="entry name" value="FAD-oxidoreductase/Apoptosis"/>
</dbReference>